<evidence type="ECO:0000313" key="3">
    <source>
        <dbReference type="Proteomes" id="UP000479710"/>
    </source>
</evidence>
<gene>
    <name evidence="2" type="ORF">E2562_035346</name>
</gene>
<feature type="region of interest" description="Disordered" evidence="1">
    <location>
        <begin position="66"/>
        <end position="85"/>
    </location>
</feature>
<organism evidence="2 3">
    <name type="scientific">Oryza meyeriana var. granulata</name>
    <dbReference type="NCBI Taxonomy" id="110450"/>
    <lineage>
        <taxon>Eukaryota</taxon>
        <taxon>Viridiplantae</taxon>
        <taxon>Streptophyta</taxon>
        <taxon>Embryophyta</taxon>
        <taxon>Tracheophyta</taxon>
        <taxon>Spermatophyta</taxon>
        <taxon>Magnoliopsida</taxon>
        <taxon>Liliopsida</taxon>
        <taxon>Poales</taxon>
        <taxon>Poaceae</taxon>
        <taxon>BOP clade</taxon>
        <taxon>Oryzoideae</taxon>
        <taxon>Oryzeae</taxon>
        <taxon>Oryzinae</taxon>
        <taxon>Oryza</taxon>
        <taxon>Oryza meyeriana</taxon>
    </lineage>
</organism>
<accession>A0A6G1ESJ5</accession>
<reference evidence="2 3" key="1">
    <citation type="submission" date="2019-11" db="EMBL/GenBank/DDBJ databases">
        <title>Whole genome sequence of Oryza granulata.</title>
        <authorList>
            <person name="Li W."/>
        </authorList>
    </citation>
    <scope>NUCLEOTIDE SEQUENCE [LARGE SCALE GENOMIC DNA]</scope>
    <source>
        <strain evidence="3">cv. Menghai</strain>
        <tissue evidence="2">Leaf</tissue>
    </source>
</reference>
<dbReference type="Proteomes" id="UP000479710">
    <property type="component" value="Unassembled WGS sequence"/>
</dbReference>
<proteinExistence type="predicted"/>
<name>A0A6G1ESJ5_9ORYZ</name>
<dbReference type="AlphaFoldDB" id="A0A6G1ESJ5"/>
<sequence length="85" mass="8506">MEAAVEPSSWDKMSSAHVAFSRTAGNAVNLSMCMSGHIAPASTMIALFSSQINKLSSAVTPCSCSSGSVSNSSVTSGCTTPAAAM</sequence>
<comment type="caution">
    <text evidence="2">The sequence shown here is derived from an EMBL/GenBank/DDBJ whole genome shotgun (WGS) entry which is preliminary data.</text>
</comment>
<protein>
    <submittedName>
        <fullName evidence="2">Uncharacterized protein</fullName>
    </submittedName>
</protein>
<dbReference type="EMBL" id="SPHZ02000003">
    <property type="protein sequence ID" value="KAF0927633.1"/>
    <property type="molecule type" value="Genomic_DNA"/>
</dbReference>
<evidence type="ECO:0000313" key="2">
    <source>
        <dbReference type="EMBL" id="KAF0927633.1"/>
    </source>
</evidence>
<keyword evidence="3" id="KW-1185">Reference proteome</keyword>
<evidence type="ECO:0000256" key="1">
    <source>
        <dbReference type="SAM" id="MobiDB-lite"/>
    </source>
</evidence>